<dbReference type="PRINTS" id="PR00368">
    <property type="entry name" value="FADPNR"/>
</dbReference>
<dbReference type="PRINTS" id="PR00411">
    <property type="entry name" value="PNDRDTASEI"/>
</dbReference>
<name>A0A1I8H7G7_9PLAT</name>
<dbReference type="PANTHER" id="PTHR43429">
    <property type="entry name" value="PYRIDINE NUCLEOTIDE-DISULFIDE OXIDOREDUCTASE DOMAIN-CONTAINING"/>
    <property type="match status" value="1"/>
</dbReference>
<dbReference type="InterPro" id="IPR016156">
    <property type="entry name" value="FAD/NAD-linked_Rdtase_dimer_sf"/>
</dbReference>
<dbReference type="Gene3D" id="3.30.390.30">
    <property type="match status" value="1"/>
</dbReference>
<reference evidence="8" key="1">
    <citation type="submission" date="2016-11" db="UniProtKB">
        <authorList>
            <consortium name="WormBaseParasite"/>
        </authorList>
    </citation>
    <scope>IDENTIFICATION</scope>
</reference>
<dbReference type="Proteomes" id="UP000095280">
    <property type="component" value="Unplaced"/>
</dbReference>
<proteinExistence type="inferred from homology"/>
<organism evidence="7 8">
    <name type="scientific">Macrostomum lignano</name>
    <dbReference type="NCBI Taxonomy" id="282301"/>
    <lineage>
        <taxon>Eukaryota</taxon>
        <taxon>Metazoa</taxon>
        <taxon>Spiralia</taxon>
        <taxon>Lophotrochozoa</taxon>
        <taxon>Platyhelminthes</taxon>
        <taxon>Rhabditophora</taxon>
        <taxon>Macrostomorpha</taxon>
        <taxon>Macrostomida</taxon>
        <taxon>Macrostomidae</taxon>
        <taxon>Macrostomum</taxon>
    </lineage>
</organism>
<keyword evidence="4" id="KW-0285">Flavoprotein</keyword>
<sequence length="481" mass="51379">VVHQQVAFNSCSDSEANRARFQAVEHQYDFVIVGGGIAGVTCAETLAALEPDARVLIVSASPVVKAVTNLRPVTKLLEEFDVEERPLAEFQRQQRQRSGCGSVSVLHASCTGFNAETRQLRASLANPEPSAAGEAAEVRIGYGELCLCTGASPKLIPQARQHPDLVVGIRDTETVADLSKKLSTCRRVLVVGNGGIATELVYELRNVDVVWAVRQDSIGAVFFDAGAAQFLLPSLARPGGARVDKPGEAVELLPTDTTALTDSWPVFAALSNGELLGVDLIVSATGVTPTALLADGGVGPALDAEGAVAVDRGMRSSLAHVFAAGDACGCAGWSSDGETSSAAEETRLWFQMRLWSQARQTGSFAARCMSAARRGESPPPLDIGFELFTHVTRFFSYKIVLLGLYNAQGLASGEYEALLRVTPGVEYVKCVMRNGRMQGCVLIGETDLEETFENLILNQLDLSQFGEHLLDPGVDIDDYFD</sequence>
<dbReference type="PANTHER" id="PTHR43429:SF2">
    <property type="entry name" value="PYRIDINE NUCLEOTIDE-DISULFIDE OXIDOREDUCTASE DOMAIN-CONTAINING PROTEIN 1"/>
    <property type="match status" value="1"/>
</dbReference>
<dbReference type="WBParaSite" id="maker-uti_cns_0004713-snap-gene-0.5-mRNA-1">
    <property type="protein sequence ID" value="maker-uti_cns_0004713-snap-gene-0.5-mRNA-1"/>
    <property type="gene ID" value="maker-uti_cns_0004713-snap-gene-0.5"/>
</dbReference>
<dbReference type="Gene3D" id="3.50.50.60">
    <property type="entry name" value="FAD/NAD(P)-binding domain"/>
    <property type="match status" value="2"/>
</dbReference>
<evidence type="ECO:0000256" key="3">
    <source>
        <dbReference type="ARBA" id="ARBA00018240"/>
    </source>
</evidence>
<comment type="cofactor">
    <cofactor evidence="1">
        <name>FAD</name>
        <dbReference type="ChEBI" id="CHEBI:57692"/>
    </cofactor>
</comment>
<evidence type="ECO:0000313" key="7">
    <source>
        <dbReference type="Proteomes" id="UP000095280"/>
    </source>
</evidence>
<evidence type="ECO:0000256" key="4">
    <source>
        <dbReference type="ARBA" id="ARBA00022630"/>
    </source>
</evidence>
<dbReference type="InterPro" id="IPR023753">
    <property type="entry name" value="FAD/NAD-binding_dom"/>
</dbReference>
<dbReference type="SUPFAM" id="SSF51905">
    <property type="entry name" value="FAD/NAD(P)-binding domain"/>
    <property type="match status" value="1"/>
</dbReference>
<evidence type="ECO:0000313" key="8">
    <source>
        <dbReference type="WBParaSite" id="maker-uti_cns_0004713-snap-gene-0.5-mRNA-1"/>
    </source>
</evidence>
<dbReference type="Pfam" id="PF07992">
    <property type="entry name" value="Pyr_redox_2"/>
    <property type="match status" value="1"/>
</dbReference>
<keyword evidence="5" id="KW-0274">FAD</keyword>
<dbReference type="GO" id="GO:0016491">
    <property type="term" value="F:oxidoreductase activity"/>
    <property type="evidence" value="ECO:0007669"/>
    <property type="project" value="InterPro"/>
</dbReference>
<evidence type="ECO:0000256" key="2">
    <source>
        <dbReference type="ARBA" id="ARBA00008147"/>
    </source>
</evidence>
<dbReference type="AlphaFoldDB" id="A0A1I8H7G7"/>
<dbReference type="InterPro" id="IPR050260">
    <property type="entry name" value="FAD-bd_OxRdtase"/>
</dbReference>
<protein>
    <recommendedName>
        <fullName evidence="3">Pyridine nucleotide-disulfide oxidoreductase domain-containing protein 1</fullName>
    </recommendedName>
</protein>
<accession>A0A1I8H7G7</accession>
<dbReference type="InterPro" id="IPR036188">
    <property type="entry name" value="FAD/NAD-bd_sf"/>
</dbReference>
<feature type="domain" description="FAD/NAD(P)-binding" evidence="6">
    <location>
        <begin position="28"/>
        <end position="362"/>
    </location>
</feature>
<evidence type="ECO:0000256" key="5">
    <source>
        <dbReference type="ARBA" id="ARBA00022827"/>
    </source>
</evidence>
<keyword evidence="7" id="KW-1185">Reference proteome</keyword>
<comment type="similarity">
    <text evidence="2">Belongs to the class-I pyridine nucleotide-disulfide oxidoreductase family. PYROXD1 subfamily.</text>
</comment>
<evidence type="ECO:0000256" key="1">
    <source>
        <dbReference type="ARBA" id="ARBA00001974"/>
    </source>
</evidence>
<evidence type="ECO:0000259" key="6">
    <source>
        <dbReference type="Pfam" id="PF07992"/>
    </source>
</evidence>